<feature type="compositionally biased region" description="Basic and acidic residues" evidence="1">
    <location>
        <begin position="167"/>
        <end position="185"/>
    </location>
</feature>
<reference evidence="2" key="1">
    <citation type="journal article" date="2023" name="Mol. Phylogenet. Evol.">
        <title>Genome-scale phylogeny and comparative genomics of the fungal order Sordariales.</title>
        <authorList>
            <person name="Hensen N."/>
            <person name="Bonometti L."/>
            <person name="Westerberg I."/>
            <person name="Brannstrom I.O."/>
            <person name="Guillou S."/>
            <person name="Cros-Aarteil S."/>
            <person name="Calhoun S."/>
            <person name="Haridas S."/>
            <person name="Kuo A."/>
            <person name="Mondo S."/>
            <person name="Pangilinan J."/>
            <person name="Riley R."/>
            <person name="LaButti K."/>
            <person name="Andreopoulos B."/>
            <person name="Lipzen A."/>
            <person name="Chen C."/>
            <person name="Yan M."/>
            <person name="Daum C."/>
            <person name="Ng V."/>
            <person name="Clum A."/>
            <person name="Steindorff A."/>
            <person name="Ohm R.A."/>
            <person name="Martin F."/>
            <person name="Silar P."/>
            <person name="Natvig D.O."/>
            <person name="Lalanne C."/>
            <person name="Gautier V."/>
            <person name="Ament-Velasquez S.L."/>
            <person name="Kruys A."/>
            <person name="Hutchinson M.I."/>
            <person name="Powell A.J."/>
            <person name="Barry K."/>
            <person name="Miller A.N."/>
            <person name="Grigoriev I.V."/>
            <person name="Debuchy R."/>
            <person name="Gladieux P."/>
            <person name="Hiltunen Thoren M."/>
            <person name="Johannesson H."/>
        </authorList>
    </citation>
    <scope>NUCLEOTIDE SEQUENCE</scope>
    <source>
        <strain evidence="2">CBS 359.72</strain>
    </source>
</reference>
<proteinExistence type="predicted"/>
<reference evidence="2" key="2">
    <citation type="submission" date="2023-05" db="EMBL/GenBank/DDBJ databases">
        <authorList>
            <consortium name="Lawrence Berkeley National Laboratory"/>
            <person name="Steindorff A."/>
            <person name="Hensen N."/>
            <person name="Bonometti L."/>
            <person name="Westerberg I."/>
            <person name="Brannstrom I.O."/>
            <person name="Guillou S."/>
            <person name="Cros-Aarteil S."/>
            <person name="Calhoun S."/>
            <person name="Haridas S."/>
            <person name="Kuo A."/>
            <person name="Mondo S."/>
            <person name="Pangilinan J."/>
            <person name="Riley R."/>
            <person name="Labutti K."/>
            <person name="Andreopoulos B."/>
            <person name="Lipzen A."/>
            <person name="Chen C."/>
            <person name="Yanf M."/>
            <person name="Daum C."/>
            <person name="Ng V."/>
            <person name="Clum A."/>
            <person name="Ohm R."/>
            <person name="Martin F."/>
            <person name="Silar P."/>
            <person name="Natvig D."/>
            <person name="Lalanne C."/>
            <person name="Gautier V."/>
            <person name="Ament-Velasquez S.L."/>
            <person name="Kruys A."/>
            <person name="Hutchinson M.I."/>
            <person name="Powell A.J."/>
            <person name="Barry K."/>
            <person name="Miller A.N."/>
            <person name="Grigoriev I.V."/>
            <person name="Debuchy R."/>
            <person name="Gladieux P."/>
            <person name="Thoren M.H."/>
            <person name="Johannesson H."/>
        </authorList>
    </citation>
    <scope>NUCLEOTIDE SEQUENCE</scope>
    <source>
        <strain evidence="2">CBS 359.72</strain>
    </source>
</reference>
<feature type="compositionally biased region" description="Low complexity" evidence="1">
    <location>
        <begin position="96"/>
        <end position="105"/>
    </location>
</feature>
<name>A0AAN7CPX4_9PEZI</name>
<gene>
    <name evidence="2" type="ORF">C7999DRAFT_43636</name>
</gene>
<feature type="compositionally biased region" description="Low complexity" evidence="1">
    <location>
        <begin position="33"/>
        <end position="46"/>
    </location>
</feature>
<dbReference type="AlphaFoldDB" id="A0AAN7CPX4"/>
<sequence>MPFTNTNRNPRPPLPSTFASSVYSQKTNTVSGPTSQTTSRPRPTSSAFFRPTDTSNSSIYHFSSRHSSTEDVDDGLNQPGSGSGSVQDGLGKNRRSSSSFSSDSKSSSKRNQVLRVDAAIMPAGVKVGLWLMGTTPRKMEKAARHQREKRARGREEKRARRRVRRYAGKDNHGEGWEGDDAKGFRFGEGMESEGDI</sequence>
<feature type="compositionally biased region" description="Polar residues" evidence="1">
    <location>
        <begin position="17"/>
        <end position="32"/>
    </location>
</feature>
<keyword evidence="3" id="KW-1185">Reference proteome</keyword>
<organism evidence="2 3">
    <name type="scientific">Corynascus novoguineensis</name>
    <dbReference type="NCBI Taxonomy" id="1126955"/>
    <lineage>
        <taxon>Eukaryota</taxon>
        <taxon>Fungi</taxon>
        <taxon>Dikarya</taxon>
        <taxon>Ascomycota</taxon>
        <taxon>Pezizomycotina</taxon>
        <taxon>Sordariomycetes</taxon>
        <taxon>Sordariomycetidae</taxon>
        <taxon>Sordariales</taxon>
        <taxon>Chaetomiaceae</taxon>
        <taxon>Corynascus</taxon>
    </lineage>
</organism>
<evidence type="ECO:0000313" key="2">
    <source>
        <dbReference type="EMBL" id="KAK4244763.1"/>
    </source>
</evidence>
<feature type="compositionally biased region" description="Low complexity" evidence="1">
    <location>
        <begin position="55"/>
        <end position="66"/>
    </location>
</feature>
<evidence type="ECO:0000313" key="3">
    <source>
        <dbReference type="Proteomes" id="UP001303647"/>
    </source>
</evidence>
<evidence type="ECO:0000256" key="1">
    <source>
        <dbReference type="SAM" id="MobiDB-lite"/>
    </source>
</evidence>
<dbReference type="Proteomes" id="UP001303647">
    <property type="component" value="Unassembled WGS sequence"/>
</dbReference>
<protein>
    <submittedName>
        <fullName evidence="2">Uncharacterized protein</fullName>
    </submittedName>
</protein>
<dbReference type="EMBL" id="MU857725">
    <property type="protein sequence ID" value="KAK4244763.1"/>
    <property type="molecule type" value="Genomic_DNA"/>
</dbReference>
<accession>A0AAN7CPX4</accession>
<comment type="caution">
    <text evidence="2">The sequence shown here is derived from an EMBL/GenBank/DDBJ whole genome shotgun (WGS) entry which is preliminary data.</text>
</comment>
<feature type="region of interest" description="Disordered" evidence="1">
    <location>
        <begin position="1"/>
        <end position="111"/>
    </location>
</feature>
<feature type="region of interest" description="Disordered" evidence="1">
    <location>
        <begin position="137"/>
        <end position="196"/>
    </location>
</feature>